<keyword evidence="3" id="KW-0804">Transcription</keyword>
<dbReference type="GO" id="GO:0000976">
    <property type="term" value="F:transcription cis-regulatory region binding"/>
    <property type="evidence" value="ECO:0007669"/>
    <property type="project" value="TreeGrafter"/>
</dbReference>
<evidence type="ECO:0000256" key="2">
    <source>
        <dbReference type="ARBA" id="ARBA00023125"/>
    </source>
</evidence>
<dbReference type="SUPFAM" id="SSF48498">
    <property type="entry name" value="Tetracyclin repressor-like, C-terminal domain"/>
    <property type="match status" value="1"/>
</dbReference>
<dbReference type="GO" id="GO:0003700">
    <property type="term" value="F:DNA-binding transcription factor activity"/>
    <property type="evidence" value="ECO:0007669"/>
    <property type="project" value="TreeGrafter"/>
</dbReference>
<organism evidence="5 6">
    <name type="scientific">Nonomuraea turkmeniaca</name>
    <dbReference type="NCBI Taxonomy" id="103838"/>
    <lineage>
        <taxon>Bacteria</taxon>
        <taxon>Bacillati</taxon>
        <taxon>Actinomycetota</taxon>
        <taxon>Actinomycetes</taxon>
        <taxon>Streptosporangiales</taxon>
        <taxon>Streptosporangiaceae</taxon>
        <taxon>Nonomuraea</taxon>
    </lineage>
</organism>
<dbReference type="InterPro" id="IPR050109">
    <property type="entry name" value="HTH-type_TetR-like_transc_reg"/>
</dbReference>
<protein>
    <submittedName>
        <fullName evidence="5">TetR family transcriptional regulator</fullName>
    </submittedName>
</protein>
<evidence type="ECO:0000259" key="4">
    <source>
        <dbReference type="Pfam" id="PF00440"/>
    </source>
</evidence>
<reference evidence="5 6" key="1">
    <citation type="submission" date="2019-05" db="EMBL/GenBank/DDBJ databases">
        <title>Draft genome sequence of Nonomuraea turkmeniaca DSM 43926.</title>
        <authorList>
            <person name="Saricaoglu S."/>
            <person name="Isik K."/>
        </authorList>
    </citation>
    <scope>NUCLEOTIDE SEQUENCE [LARGE SCALE GENOMIC DNA]</scope>
    <source>
        <strain evidence="5 6">DSM 43926</strain>
    </source>
</reference>
<dbReference type="OrthoDB" id="9806334at2"/>
<evidence type="ECO:0000256" key="3">
    <source>
        <dbReference type="ARBA" id="ARBA00023163"/>
    </source>
</evidence>
<dbReference type="AlphaFoldDB" id="A0A5S4G8D0"/>
<dbReference type="InterPro" id="IPR009057">
    <property type="entry name" value="Homeodomain-like_sf"/>
</dbReference>
<keyword evidence="2" id="KW-0238">DNA-binding</keyword>
<keyword evidence="1" id="KW-0805">Transcription regulation</keyword>
<evidence type="ECO:0000313" key="5">
    <source>
        <dbReference type="EMBL" id="TMR22210.1"/>
    </source>
</evidence>
<dbReference type="PANTHER" id="PTHR30055">
    <property type="entry name" value="HTH-TYPE TRANSCRIPTIONAL REGULATOR RUTR"/>
    <property type="match status" value="1"/>
</dbReference>
<dbReference type="InterPro" id="IPR036271">
    <property type="entry name" value="Tet_transcr_reg_TetR-rel_C_sf"/>
</dbReference>
<proteinExistence type="predicted"/>
<accession>A0A5S4G8D0</accession>
<dbReference type="EMBL" id="VCKY01000032">
    <property type="protein sequence ID" value="TMR22210.1"/>
    <property type="molecule type" value="Genomic_DNA"/>
</dbReference>
<evidence type="ECO:0000313" key="6">
    <source>
        <dbReference type="Proteomes" id="UP000309128"/>
    </source>
</evidence>
<feature type="domain" description="HTH tetR-type" evidence="4">
    <location>
        <begin position="31"/>
        <end position="78"/>
    </location>
</feature>
<dbReference type="Pfam" id="PF00440">
    <property type="entry name" value="TetR_N"/>
    <property type="match status" value="1"/>
</dbReference>
<dbReference type="PANTHER" id="PTHR30055:SF234">
    <property type="entry name" value="HTH-TYPE TRANSCRIPTIONAL REGULATOR BETI"/>
    <property type="match status" value="1"/>
</dbReference>
<dbReference type="Gene3D" id="1.10.357.10">
    <property type="entry name" value="Tetracycline Repressor, domain 2"/>
    <property type="match status" value="1"/>
</dbReference>
<sequence length="222" mass="23795">MAPPVALIAHVSNSGHGTRVRLTAEARRAQIVHSAIEVIAEEGYGAATFARIARYAGLASSGLISYHFAEKADLMRAVVTAVFGTAYDAIRPRMDAQHSPSAVLREFILASVEFYAAHPHAIAALTAVRGNLRRPDGRPEFGPEIHEPELAELAGYLHDAQRAGEMVAFDTRVVAVSLRAALDGAALEMSRPGHPDPAHYGRELVRLFGAATGRQTEETCPP</sequence>
<evidence type="ECO:0000256" key="1">
    <source>
        <dbReference type="ARBA" id="ARBA00023015"/>
    </source>
</evidence>
<keyword evidence="6" id="KW-1185">Reference proteome</keyword>
<gene>
    <name evidence="5" type="ORF">ETD86_12250</name>
</gene>
<dbReference type="SUPFAM" id="SSF46689">
    <property type="entry name" value="Homeodomain-like"/>
    <property type="match status" value="1"/>
</dbReference>
<name>A0A5S4G8D0_9ACTN</name>
<dbReference type="Proteomes" id="UP000309128">
    <property type="component" value="Unassembled WGS sequence"/>
</dbReference>
<comment type="caution">
    <text evidence="5">The sequence shown here is derived from an EMBL/GenBank/DDBJ whole genome shotgun (WGS) entry which is preliminary data.</text>
</comment>
<dbReference type="InterPro" id="IPR001647">
    <property type="entry name" value="HTH_TetR"/>
</dbReference>